<proteinExistence type="predicted"/>
<dbReference type="Pfam" id="PF02335">
    <property type="entry name" value="Cytochrom_C552"/>
    <property type="match status" value="1"/>
</dbReference>
<evidence type="ECO:0000313" key="4">
    <source>
        <dbReference type="EMBL" id="AQT68102.1"/>
    </source>
</evidence>
<dbReference type="InterPro" id="IPR051829">
    <property type="entry name" value="Multiheme_Cytochr_ET"/>
</dbReference>
<dbReference type="Pfam" id="PF13414">
    <property type="entry name" value="TPR_11"/>
    <property type="match status" value="1"/>
</dbReference>
<evidence type="ECO:0000256" key="2">
    <source>
        <dbReference type="PROSITE-ProRule" id="PRU00339"/>
    </source>
</evidence>
<dbReference type="OrthoDB" id="234670at2"/>
<dbReference type="GO" id="GO:0042597">
    <property type="term" value="C:periplasmic space"/>
    <property type="evidence" value="ECO:0007669"/>
    <property type="project" value="InterPro"/>
</dbReference>
<dbReference type="SMART" id="SM00028">
    <property type="entry name" value="TPR"/>
    <property type="match status" value="5"/>
</dbReference>
<dbReference type="PROSITE" id="PS50005">
    <property type="entry name" value="TPR"/>
    <property type="match status" value="3"/>
</dbReference>
<dbReference type="InterPro" id="IPR003321">
    <property type="entry name" value="Cyt_c552"/>
</dbReference>
<dbReference type="Gene3D" id="1.25.40.10">
    <property type="entry name" value="Tetratricopeptide repeat domain"/>
    <property type="match status" value="2"/>
</dbReference>
<keyword evidence="2" id="KW-0802">TPR repeat</keyword>
<dbReference type="Gene3D" id="1.25.10.10">
    <property type="entry name" value="Leucine-rich Repeat Variant"/>
    <property type="match status" value="1"/>
</dbReference>
<dbReference type="GO" id="GO:0042279">
    <property type="term" value="F:nitrite reductase (cytochrome, ammonia-forming) activity"/>
    <property type="evidence" value="ECO:0007669"/>
    <property type="project" value="InterPro"/>
</dbReference>
<evidence type="ECO:0000256" key="1">
    <source>
        <dbReference type="ARBA" id="ARBA00022729"/>
    </source>
</evidence>
<keyword evidence="1" id="KW-0732">Signal</keyword>
<dbReference type="SUPFAM" id="SSF48695">
    <property type="entry name" value="Multiheme cytochromes"/>
    <property type="match status" value="1"/>
</dbReference>
<dbReference type="STRING" id="1936003.STSP2_01257"/>
<dbReference type="SUPFAM" id="SSF48371">
    <property type="entry name" value="ARM repeat"/>
    <property type="match status" value="1"/>
</dbReference>
<dbReference type="KEGG" id="alus:STSP2_01257"/>
<reference evidence="5" key="1">
    <citation type="submission" date="2017-02" db="EMBL/GenBank/DDBJ databases">
        <title>Comparative genomics and description of representatives of a novel lineage of planctomycetes thriving in anoxic sediments.</title>
        <authorList>
            <person name="Spring S."/>
            <person name="Bunk B."/>
            <person name="Sproer C."/>
        </authorList>
    </citation>
    <scope>NUCLEOTIDE SEQUENCE [LARGE SCALE GENOMIC DNA]</scope>
    <source>
        <strain evidence="5">ST-NAGAB-D1</strain>
    </source>
</reference>
<name>A0A1U9NJJ9_9BACT</name>
<gene>
    <name evidence="4" type="ORF">STSP2_01257</name>
</gene>
<feature type="repeat" description="TPR" evidence="2">
    <location>
        <begin position="605"/>
        <end position="638"/>
    </location>
</feature>
<dbReference type="PANTHER" id="PTHR35038">
    <property type="entry name" value="DISSIMILATORY SULFITE REDUCTASE SIRA"/>
    <property type="match status" value="1"/>
</dbReference>
<dbReference type="InterPro" id="IPR019734">
    <property type="entry name" value="TPR_rpt"/>
</dbReference>
<feature type="repeat" description="TPR" evidence="2">
    <location>
        <begin position="639"/>
        <end position="672"/>
    </location>
</feature>
<organism evidence="4 5">
    <name type="scientific">Anaerohalosphaera lusitana</name>
    <dbReference type="NCBI Taxonomy" id="1936003"/>
    <lineage>
        <taxon>Bacteria</taxon>
        <taxon>Pseudomonadati</taxon>
        <taxon>Planctomycetota</taxon>
        <taxon>Phycisphaerae</taxon>
        <taxon>Sedimentisphaerales</taxon>
        <taxon>Anaerohalosphaeraceae</taxon>
        <taxon>Anaerohalosphaera</taxon>
    </lineage>
</organism>
<feature type="repeat" description="TPR" evidence="2">
    <location>
        <begin position="571"/>
        <end position="604"/>
    </location>
</feature>
<dbReference type="AlphaFoldDB" id="A0A1U9NJJ9"/>
<feature type="domain" description="Cytochrome c-552/4" evidence="3">
    <location>
        <begin position="173"/>
        <end position="217"/>
    </location>
</feature>
<dbReference type="SMART" id="SM00671">
    <property type="entry name" value="SEL1"/>
    <property type="match status" value="4"/>
</dbReference>
<dbReference type="Proteomes" id="UP000189674">
    <property type="component" value="Chromosome"/>
</dbReference>
<dbReference type="SUPFAM" id="SSF48452">
    <property type="entry name" value="TPR-like"/>
    <property type="match status" value="1"/>
</dbReference>
<dbReference type="Gene3D" id="3.90.10.10">
    <property type="entry name" value="Cytochrome C3"/>
    <property type="match status" value="1"/>
</dbReference>
<dbReference type="InterPro" id="IPR011989">
    <property type="entry name" value="ARM-like"/>
</dbReference>
<dbReference type="Gene3D" id="1.10.1130.10">
    <property type="entry name" value="Flavocytochrome C3, Chain A"/>
    <property type="match status" value="1"/>
</dbReference>
<dbReference type="EMBL" id="CP019791">
    <property type="protein sequence ID" value="AQT68102.1"/>
    <property type="molecule type" value="Genomic_DNA"/>
</dbReference>
<dbReference type="InterPro" id="IPR023155">
    <property type="entry name" value="Cyt_c-552/4"/>
</dbReference>
<evidence type="ECO:0000313" key="5">
    <source>
        <dbReference type="Proteomes" id="UP000189674"/>
    </source>
</evidence>
<dbReference type="InterPro" id="IPR016024">
    <property type="entry name" value="ARM-type_fold"/>
</dbReference>
<evidence type="ECO:0000259" key="3">
    <source>
        <dbReference type="Pfam" id="PF13435"/>
    </source>
</evidence>
<dbReference type="InterPro" id="IPR011990">
    <property type="entry name" value="TPR-like_helical_dom_sf"/>
</dbReference>
<dbReference type="Pfam" id="PF13435">
    <property type="entry name" value="Cytochrome_C554"/>
    <property type="match status" value="1"/>
</dbReference>
<protein>
    <submittedName>
        <fullName evidence="4">Photosystem I assembly protein Ycf3</fullName>
    </submittedName>
</protein>
<dbReference type="PANTHER" id="PTHR35038:SF8">
    <property type="entry name" value="C-TYPE POLYHEME CYTOCHROME OMCC"/>
    <property type="match status" value="1"/>
</dbReference>
<dbReference type="RefSeq" id="WP_146660823.1">
    <property type="nucleotide sequence ID" value="NZ_CP019791.1"/>
</dbReference>
<accession>A0A1U9NJJ9</accession>
<dbReference type="CDD" id="cd08168">
    <property type="entry name" value="Cytochrom_C3"/>
    <property type="match status" value="1"/>
</dbReference>
<dbReference type="Pfam" id="PF13181">
    <property type="entry name" value="TPR_8"/>
    <property type="match status" value="1"/>
</dbReference>
<dbReference type="InterPro" id="IPR036280">
    <property type="entry name" value="Multihaem_cyt_sf"/>
</dbReference>
<keyword evidence="5" id="KW-1185">Reference proteome</keyword>
<dbReference type="InterPro" id="IPR006597">
    <property type="entry name" value="Sel1-like"/>
</dbReference>
<sequence precursor="true">MCCKTVSIAGLVLFSVVIVGISQFRSLASNPQQTSKEYVGSSQCRSCHEKFYQLWAPSYHGQAMRPYTKTFAQENLVDHEESIEVGSNNYRAVIDGEPGHVLEVGPQGEKKYPILHAMGGKDVFYFLTELERGFLQVLPVAFDVQDQQWFDTAASAVRHFSSGDEDEPLDWKNRAYTFNTSCYGCHVSQLVKNYDPQTDTYNTQWQEPGINCETCHGPAAEHIRVCEQAGQGDAPEDLKLVTVTQSRGYSAHQVNASCSTCHAKAGPITAEFMPGDAFFKHYDLTTLEHPDYYPDGRDLGENYTYTSWLMNSCVESSDLDCMYCHTSSGRYRFEGSQANDACIECHEEKADIAKHSRHATETGVTECVQCHMPKTEFGRMARSDHSFRPPMPSATLRYKSPNACNICHTDKDASWADDKVRRWHDDDYQEATLQVADLVAQARQDEWENLPQMLDYIQQKDRNVVFANSLIRLMRQKSDPTIGSDLCHIIVHDKSPLIRASAADALGGYLDNESISLLAEATTDEYLLVRIRAAAALSPVPVDQIPPAYKAAFQKATDEYLKAMMARPDNAFSHYNLGNFFMDKNKPGKAINRFEFAMKLDHDLILPYVNASIAYNTLGQNDNAIETLKKAIEIDPENVAAHLNLALLYGETGNYSLAEQHFRRTYELDADSAAAAYNLSVLLAEKQPLEAIDWARKAVESAPDNTRYVFALAYFLQQNHKTEEAIVLLEPYANAQIADPNIYMLLASIYEGRGDLQAAIRTYKAASENEQLPQQIRTRFRMHVQRLNGW</sequence>